<proteinExistence type="predicted"/>
<name>U1HR59_ENDPU</name>
<feature type="region of interest" description="Disordered" evidence="1">
    <location>
        <begin position="116"/>
        <end position="170"/>
    </location>
</feature>
<feature type="region of interest" description="Disordered" evidence="1">
    <location>
        <begin position="250"/>
        <end position="294"/>
    </location>
</feature>
<evidence type="ECO:0000313" key="3">
    <source>
        <dbReference type="Proteomes" id="UP000019373"/>
    </source>
</evidence>
<sequence length="369" mass="41009">MELSMLSLILAMKSSSFERSQLSLFERKTPLSHHDGSDRDSDDDLRFLRAPFMAYTISKRKLEHLALRGLSIKAFGKDLSTLQFDQFWDSLSATDSRSYQLKSELFNNLETLELQPVIPRRGEDDHPSLPPRDRKPPRAGSRSASSLKEERSSTPTTTQKTSAHQTNPNRDKDKALEEAFAHQLELATTELQMGKRNFLAKAGHDMPLSDNLAPTSSDSGSGSGSADPRSAKKQLDALTAQCRNVASLCATRHGNPDPNNTTPTTTLTPTPLLSASSTSSFPTTEPEPEPDPRVPYHRRVASILQRHSDPRQALPRLERALQPYLVVRGEKGEDDGLNDEMIRQYRHAIKAMEEEIADLYRVPPAGAAD</sequence>
<feature type="region of interest" description="Disordered" evidence="1">
    <location>
        <begin position="205"/>
        <end position="234"/>
    </location>
</feature>
<dbReference type="EMBL" id="KE721204">
    <property type="protein sequence ID" value="ERF71594.1"/>
    <property type="molecule type" value="Genomic_DNA"/>
</dbReference>
<feature type="compositionally biased region" description="Low complexity" evidence="1">
    <location>
        <begin position="256"/>
        <end position="284"/>
    </location>
</feature>
<evidence type="ECO:0000256" key="1">
    <source>
        <dbReference type="SAM" id="MobiDB-lite"/>
    </source>
</evidence>
<evidence type="ECO:0000313" key="2">
    <source>
        <dbReference type="EMBL" id="ERF71594.1"/>
    </source>
</evidence>
<dbReference type="GeneID" id="19235644"/>
<dbReference type="AlphaFoldDB" id="U1HR59"/>
<keyword evidence="3" id="KW-1185">Reference proteome</keyword>
<protein>
    <submittedName>
        <fullName evidence="2">Uncharacterized protein</fullName>
    </submittedName>
</protein>
<dbReference type="Proteomes" id="UP000019373">
    <property type="component" value="Unassembled WGS sequence"/>
</dbReference>
<gene>
    <name evidence="2" type="ORF">EPUS_00583</name>
</gene>
<feature type="compositionally biased region" description="Basic and acidic residues" evidence="1">
    <location>
        <begin position="120"/>
        <end position="136"/>
    </location>
</feature>
<reference evidence="3" key="1">
    <citation type="journal article" date="2014" name="BMC Genomics">
        <title>Genome characteristics reveal the impact of lichenization on lichen-forming fungus Endocarpon pusillum Hedwig (Verrucariales, Ascomycota).</title>
        <authorList>
            <person name="Wang Y.-Y."/>
            <person name="Liu B."/>
            <person name="Zhang X.-Y."/>
            <person name="Zhou Q.-M."/>
            <person name="Zhang T."/>
            <person name="Li H."/>
            <person name="Yu Y.-F."/>
            <person name="Zhang X.-L."/>
            <person name="Hao X.-Y."/>
            <person name="Wang M."/>
            <person name="Wang L."/>
            <person name="Wei J.-C."/>
        </authorList>
    </citation>
    <scope>NUCLEOTIDE SEQUENCE [LARGE SCALE GENOMIC DNA]</scope>
    <source>
        <strain evidence="3">Z07020 / HMAS-L-300199</strain>
    </source>
</reference>
<feature type="compositionally biased region" description="Polar residues" evidence="1">
    <location>
        <begin position="153"/>
        <end position="168"/>
    </location>
</feature>
<dbReference type="RefSeq" id="XP_007802803.1">
    <property type="nucleotide sequence ID" value="XM_007804612.1"/>
</dbReference>
<dbReference type="OrthoDB" id="10436377at2759"/>
<organism evidence="2 3">
    <name type="scientific">Endocarpon pusillum (strain Z07020 / HMAS-L-300199)</name>
    <name type="common">Lichen-forming fungus</name>
    <dbReference type="NCBI Taxonomy" id="1263415"/>
    <lineage>
        <taxon>Eukaryota</taxon>
        <taxon>Fungi</taxon>
        <taxon>Dikarya</taxon>
        <taxon>Ascomycota</taxon>
        <taxon>Pezizomycotina</taxon>
        <taxon>Eurotiomycetes</taxon>
        <taxon>Chaetothyriomycetidae</taxon>
        <taxon>Verrucariales</taxon>
        <taxon>Verrucariaceae</taxon>
        <taxon>Endocarpon</taxon>
    </lineage>
</organism>
<accession>U1HR59</accession>
<dbReference type="HOGENOM" id="CLU_750119_0_0_1"/>